<evidence type="ECO:0000256" key="6">
    <source>
        <dbReference type="ARBA" id="ARBA00023136"/>
    </source>
</evidence>
<gene>
    <name evidence="8" type="ORF">GP486_007617</name>
</gene>
<keyword evidence="6" id="KW-0472">Membrane</keyword>
<name>A0A9P8IJC3_9PEZI</name>
<feature type="region of interest" description="Disordered" evidence="7">
    <location>
        <begin position="1"/>
        <end position="43"/>
    </location>
</feature>
<evidence type="ECO:0000256" key="3">
    <source>
        <dbReference type="ARBA" id="ARBA00004370"/>
    </source>
</evidence>
<dbReference type="GO" id="GO:0016020">
    <property type="term" value="C:membrane"/>
    <property type="evidence" value="ECO:0007669"/>
    <property type="project" value="UniProtKB-SubCell"/>
</dbReference>
<dbReference type="PANTHER" id="PTHR48182">
    <property type="entry name" value="PROTEIN SERAC1"/>
    <property type="match status" value="1"/>
</dbReference>
<dbReference type="EMBL" id="JAGHQM010002261">
    <property type="protein sequence ID" value="KAH0551024.1"/>
    <property type="molecule type" value="Genomic_DNA"/>
</dbReference>
<accession>A0A9P8IJC3</accession>
<organism evidence="8 9">
    <name type="scientific">Trichoglossum hirsutum</name>
    <dbReference type="NCBI Taxonomy" id="265104"/>
    <lineage>
        <taxon>Eukaryota</taxon>
        <taxon>Fungi</taxon>
        <taxon>Dikarya</taxon>
        <taxon>Ascomycota</taxon>
        <taxon>Pezizomycotina</taxon>
        <taxon>Geoglossomycetes</taxon>
        <taxon>Geoglossales</taxon>
        <taxon>Geoglossaceae</taxon>
        <taxon>Trichoglossum</taxon>
    </lineage>
</organism>
<keyword evidence="9" id="KW-1185">Reference proteome</keyword>
<evidence type="ECO:0000313" key="9">
    <source>
        <dbReference type="Proteomes" id="UP000750711"/>
    </source>
</evidence>
<dbReference type="Proteomes" id="UP000750711">
    <property type="component" value="Unassembled WGS sequence"/>
</dbReference>
<evidence type="ECO:0000256" key="1">
    <source>
        <dbReference type="ARBA" id="ARBA00004173"/>
    </source>
</evidence>
<dbReference type="GO" id="GO:0005783">
    <property type="term" value="C:endoplasmic reticulum"/>
    <property type="evidence" value="ECO:0007669"/>
    <property type="project" value="UniProtKB-SubCell"/>
</dbReference>
<evidence type="ECO:0000256" key="4">
    <source>
        <dbReference type="ARBA" id="ARBA00022824"/>
    </source>
</evidence>
<evidence type="ECO:0000256" key="7">
    <source>
        <dbReference type="SAM" id="MobiDB-lite"/>
    </source>
</evidence>
<dbReference type="AlphaFoldDB" id="A0A9P8IJC3"/>
<keyword evidence="5" id="KW-0496">Mitochondrion</keyword>
<dbReference type="GO" id="GO:0005739">
    <property type="term" value="C:mitochondrion"/>
    <property type="evidence" value="ECO:0007669"/>
    <property type="project" value="UniProtKB-SubCell"/>
</dbReference>
<evidence type="ECO:0000313" key="8">
    <source>
        <dbReference type="EMBL" id="KAH0551024.1"/>
    </source>
</evidence>
<evidence type="ECO:0000256" key="5">
    <source>
        <dbReference type="ARBA" id="ARBA00023128"/>
    </source>
</evidence>
<dbReference type="InterPro" id="IPR052374">
    <property type="entry name" value="SERAC1"/>
</dbReference>
<comment type="caution">
    <text evidence="8">The sequence shown here is derived from an EMBL/GenBank/DDBJ whole genome shotgun (WGS) entry which is preliminary data.</text>
</comment>
<comment type="subcellular location">
    <subcellularLocation>
        <location evidence="2">Endoplasmic reticulum</location>
    </subcellularLocation>
    <subcellularLocation>
        <location evidence="3">Membrane</location>
    </subcellularLocation>
    <subcellularLocation>
        <location evidence="1">Mitochondrion</location>
    </subcellularLocation>
</comment>
<keyword evidence="4" id="KW-0256">Endoplasmic reticulum</keyword>
<evidence type="ECO:0000256" key="2">
    <source>
        <dbReference type="ARBA" id="ARBA00004240"/>
    </source>
</evidence>
<dbReference type="PANTHER" id="PTHR48182:SF2">
    <property type="entry name" value="PROTEIN SERAC1"/>
    <property type="match status" value="1"/>
</dbReference>
<proteinExistence type="predicted"/>
<protein>
    <submittedName>
        <fullName evidence="8">Uncharacterized protein</fullName>
    </submittedName>
</protein>
<reference evidence="8" key="1">
    <citation type="submission" date="2021-03" db="EMBL/GenBank/DDBJ databases">
        <title>Comparative genomics and phylogenomic investigation of the class Geoglossomycetes provide insights into ecological specialization and systematics.</title>
        <authorList>
            <person name="Melie T."/>
            <person name="Pirro S."/>
            <person name="Miller A.N."/>
            <person name="Quandt A."/>
        </authorList>
    </citation>
    <scope>NUCLEOTIDE SEQUENCE</scope>
    <source>
        <strain evidence="8">CAQ_001_2017</strain>
    </source>
</reference>
<sequence>MSERNQSRTVVARLTGALRSNSKKRKRSAAAASSDTPSHRAAAALTPLTPAVATSVSSKLGLICLTPDSEDAQLNPGLPDIVAIHGINGHPYESWTRDGAFWLRDFLPEEIPGARVFSFGYDAQVVFTTSKASLDAYARSLLNSLRSCRSGKVS</sequence>